<evidence type="ECO:0000313" key="3">
    <source>
        <dbReference type="Proteomes" id="UP000251213"/>
    </source>
</evidence>
<reference evidence="2 3" key="2">
    <citation type="submission" date="2018-06" db="EMBL/GenBank/DDBJ databases">
        <authorList>
            <person name="Zhirakovskaya E."/>
        </authorList>
    </citation>
    <scope>NUCLEOTIDE SEQUENCE [LARGE SCALE GENOMIC DNA]</scope>
    <source>
        <strain evidence="2 3">FBKL4.011</strain>
    </source>
</reference>
<dbReference type="OrthoDB" id="137965at2"/>
<organism evidence="2 3">
    <name type="scientific">Thermoflavimicrobium daqui</name>
    <dbReference type="NCBI Taxonomy" id="2137476"/>
    <lineage>
        <taxon>Bacteria</taxon>
        <taxon>Bacillati</taxon>
        <taxon>Bacillota</taxon>
        <taxon>Bacilli</taxon>
        <taxon>Bacillales</taxon>
        <taxon>Thermoactinomycetaceae</taxon>
        <taxon>Thermoflavimicrobium</taxon>
    </lineage>
</organism>
<dbReference type="Proteomes" id="UP000251213">
    <property type="component" value="Unassembled WGS sequence"/>
</dbReference>
<gene>
    <name evidence="2" type="ORF">DL897_15810</name>
</gene>
<evidence type="ECO:0000313" key="2">
    <source>
        <dbReference type="EMBL" id="RAL21881.1"/>
    </source>
</evidence>
<keyword evidence="1" id="KW-0472">Membrane</keyword>
<evidence type="ECO:0000256" key="1">
    <source>
        <dbReference type="SAM" id="Phobius"/>
    </source>
</evidence>
<feature type="transmembrane region" description="Helical" evidence="1">
    <location>
        <begin position="367"/>
        <end position="386"/>
    </location>
</feature>
<feature type="transmembrane region" description="Helical" evidence="1">
    <location>
        <begin position="393"/>
        <end position="414"/>
    </location>
</feature>
<comment type="caution">
    <text evidence="2">The sequence shown here is derived from an EMBL/GenBank/DDBJ whole genome shotgun (WGS) entry which is preliminary data.</text>
</comment>
<evidence type="ECO:0008006" key="4">
    <source>
        <dbReference type="Google" id="ProtNLM"/>
    </source>
</evidence>
<reference evidence="2 3" key="1">
    <citation type="submission" date="2018-06" db="EMBL/GenBank/DDBJ databases">
        <title>Thermoflavimicrobium daqus sp. nov., a thermophilic microbe isolated from Moutai-flavour Daqu.</title>
        <authorList>
            <person name="Wang X."/>
            <person name="Zhou H."/>
        </authorList>
    </citation>
    <scope>NUCLEOTIDE SEQUENCE [LARGE SCALE GENOMIC DNA]</scope>
    <source>
        <strain evidence="2 3">FBKL4.011</strain>
    </source>
</reference>
<accession>A0A364K1H6</accession>
<dbReference type="Gene3D" id="3.40.50.880">
    <property type="match status" value="1"/>
</dbReference>
<dbReference type="InterPro" id="IPR029062">
    <property type="entry name" value="Class_I_gatase-like"/>
</dbReference>
<protein>
    <recommendedName>
        <fullName evidence="4">DUF4350 domain-containing protein</fullName>
    </recommendedName>
</protein>
<proteinExistence type="predicted"/>
<dbReference type="EMBL" id="QJKK01000012">
    <property type="protein sequence ID" value="RAL21881.1"/>
    <property type="molecule type" value="Genomic_DNA"/>
</dbReference>
<dbReference type="RefSeq" id="WP_113660093.1">
    <property type="nucleotide sequence ID" value="NZ_KZ845674.1"/>
</dbReference>
<keyword evidence="3" id="KW-1185">Reference proteome</keyword>
<dbReference type="AlphaFoldDB" id="A0A364K1H6"/>
<keyword evidence="1" id="KW-1133">Transmembrane helix</keyword>
<name>A0A364K1H6_9BACL</name>
<sequence length="638" mass="72134">MKVFRWGFVWLGFSLLFLSHFFFSHTYATKPIPPAKVNMEVKVGWNGGYKWDQVPVKVMLTSRDGQSAIGDLIITNTNPYKFMESDSEGIPVKKSVHVSPDKPTEVSLLVRSNQISSEFYLVFQDRSSKTSPAFFTLNGYRISEVDIMVGVLSDNSNLHKKFQDWLYSSKNQRPIRTYPLQVSDIPNQAKMLAGLDILVIDPSTKAKLSSAQVDALRLWVSSGGTLVVGGGKSANNMSKELESLLPITLKRSTTTIHDLKNIARWGMPPQSLEISQVQLKENSKLLLSSGSDPILVSRELGKGYVKFATYELFSSPMINWVGNNDLWQQHLIKEGIEFTYDSGLRDLAEEGIIKQDIQKKLPILRNIMIILIIYFFIIGPILYFGLAHLKKRIWAWVAVPCLSLILSSSLYFYGVSLRGDMIEQWNYGFIEMDESGKAILHGESTFLSQEDDPYHVRLPKGFAWPIDSDSKVSVQIGEGADLIYPHVGQWTRKEFYTEMTKPVHGGFTAKVRQENDRLVGSITNQTNLPLKNIHLTIQGKTYFVLSQLAPKSTREINIAPASAKRNLDLSNSEKALYQQFRDEHHLMRTSEGVAVLKEKNDIIGFTQVDFTHSTIVDRKIKKNHLYLVSGSVDIENKK</sequence>
<keyword evidence="1" id="KW-0812">Transmembrane</keyword>
<dbReference type="SUPFAM" id="SSF52317">
    <property type="entry name" value="Class I glutamine amidotransferase-like"/>
    <property type="match status" value="1"/>
</dbReference>